<proteinExistence type="predicted"/>
<organism evidence="2 3">
    <name type="scientific">Candidatus Obscuribacter phosphatis</name>
    <dbReference type="NCBI Taxonomy" id="1906157"/>
    <lineage>
        <taxon>Bacteria</taxon>
        <taxon>Bacillati</taxon>
        <taxon>Candidatus Melainabacteria</taxon>
        <taxon>Candidatus Obscuribacterales</taxon>
        <taxon>Candidatus Obscuribacteraceae</taxon>
        <taxon>Candidatus Obscuribacter</taxon>
    </lineage>
</organism>
<dbReference type="InterPro" id="IPR038186">
    <property type="entry name" value="CHAD_dom_sf"/>
</dbReference>
<dbReference type="PANTHER" id="PTHR39339">
    <property type="entry name" value="SLR1444 PROTEIN"/>
    <property type="match status" value="1"/>
</dbReference>
<evidence type="ECO:0000313" key="3">
    <source>
        <dbReference type="Proteomes" id="UP000664277"/>
    </source>
</evidence>
<reference evidence="2" key="1">
    <citation type="submission" date="2021-02" db="EMBL/GenBank/DDBJ databases">
        <title>Genome-Resolved Metagenomics of a Microbial Community Performing Photosynthetic Biological Nutrient Removal.</title>
        <authorList>
            <person name="Mcdaniel E.A."/>
        </authorList>
    </citation>
    <scope>NUCLEOTIDE SEQUENCE</scope>
    <source>
        <strain evidence="2">UWPOB_OBS1</strain>
    </source>
</reference>
<name>A0A8J7TK41_9BACT</name>
<comment type="caution">
    <text evidence="2">The sequence shown here is derived from an EMBL/GenBank/DDBJ whole genome shotgun (WGS) entry which is preliminary data.</text>
</comment>
<feature type="domain" description="CHAD" evidence="1">
    <location>
        <begin position="14"/>
        <end position="297"/>
    </location>
</feature>
<dbReference type="PROSITE" id="PS51708">
    <property type="entry name" value="CHAD"/>
    <property type="match status" value="1"/>
</dbReference>
<protein>
    <submittedName>
        <fullName evidence="2">CHAD domain-containing protein</fullName>
    </submittedName>
</protein>
<dbReference type="InterPro" id="IPR007899">
    <property type="entry name" value="CHAD_dom"/>
</dbReference>
<sequence>MNTQVKAAPEHLLMLNWFELEETRALSVLEEMQAALKLIDEKLSPRRVHEVRVVIRRWYSVWDILKVDNWRDHRYDKKVGKPLAKLNKALGRLRDLDVNIELATAFHAPTVLLTHWRRLRNKRRRKVAEKLASLKAKRIGKELAEHLSRRAYEIERLLIPLSEDEERSATANHTLSPLAKSSYHHLAAYLERCEEEARVMASQHLSYEELHELRLIIKRWRYLLAEFFGLTNLELVKVQQLLGKHHDLVRLREEIENFEKKQNSHLSGDEKKKLKQTTSRITLELARLDDVIEKLKPELPYGLRPYRLSQLIG</sequence>
<evidence type="ECO:0000259" key="1">
    <source>
        <dbReference type="PROSITE" id="PS51708"/>
    </source>
</evidence>
<dbReference type="SMART" id="SM00880">
    <property type="entry name" value="CHAD"/>
    <property type="match status" value="1"/>
</dbReference>
<dbReference type="AlphaFoldDB" id="A0A8J7TK41"/>
<dbReference type="EMBL" id="JAFLCK010000003">
    <property type="protein sequence ID" value="MBN8659455.1"/>
    <property type="molecule type" value="Genomic_DNA"/>
</dbReference>
<evidence type="ECO:0000313" key="2">
    <source>
        <dbReference type="EMBL" id="MBN8659455.1"/>
    </source>
</evidence>
<accession>A0A8J7TK41</accession>
<dbReference type="PANTHER" id="PTHR39339:SF1">
    <property type="entry name" value="CHAD DOMAIN-CONTAINING PROTEIN"/>
    <property type="match status" value="1"/>
</dbReference>
<gene>
    <name evidence="2" type="ORF">J0M35_03760</name>
</gene>
<dbReference type="Gene3D" id="1.40.20.10">
    <property type="entry name" value="CHAD domain"/>
    <property type="match status" value="1"/>
</dbReference>
<dbReference type="Pfam" id="PF05235">
    <property type="entry name" value="CHAD"/>
    <property type="match status" value="1"/>
</dbReference>
<dbReference type="Proteomes" id="UP000664277">
    <property type="component" value="Unassembled WGS sequence"/>
</dbReference>